<dbReference type="SUPFAM" id="SSF82919">
    <property type="entry name" value="Zn-finger domain of Sec23/24"/>
    <property type="match status" value="1"/>
</dbReference>
<dbReference type="AlphaFoldDB" id="A0AAJ7RXW0"/>
<evidence type="ECO:0000313" key="2">
    <source>
        <dbReference type="Proteomes" id="UP000694925"/>
    </source>
</evidence>
<dbReference type="GeneID" id="108622853"/>
<dbReference type="InterPro" id="IPR036174">
    <property type="entry name" value="Znf_Sec23_Sec24_sf"/>
</dbReference>
<gene>
    <name evidence="3" type="primary">LOC108622853</name>
</gene>
<dbReference type="GO" id="GO:0006888">
    <property type="term" value="P:endoplasmic reticulum to Golgi vesicle-mediated transport"/>
    <property type="evidence" value="ECO:0007669"/>
    <property type="project" value="InterPro"/>
</dbReference>
<feature type="domain" description="MRN complex-interacting protein N-terminal" evidence="1">
    <location>
        <begin position="3"/>
        <end position="41"/>
    </location>
</feature>
<proteinExistence type="predicted"/>
<dbReference type="GO" id="GO:0008270">
    <property type="term" value="F:zinc ion binding"/>
    <property type="evidence" value="ECO:0007669"/>
    <property type="project" value="InterPro"/>
</dbReference>
<dbReference type="GO" id="GO:0006886">
    <property type="term" value="P:intracellular protein transport"/>
    <property type="evidence" value="ECO:0007669"/>
    <property type="project" value="InterPro"/>
</dbReference>
<protein>
    <submittedName>
        <fullName evidence="3">Uncharacterized protein LOC108622853 isoform X2</fullName>
    </submittedName>
</protein>
<reference evidence="3" key="1">
    <citation type="submission" date="2025-08" db="UniProtKB">
        <authorList>
            <consortium name="RefSeq"/>
        </authorList>
    </citation>
    <scope>IDENTIFICATION</scope>
    <source>
        <tissue evidence="3">Whole body</tissue>
    </source>
</reference>
<dbReference type="GO" id="GO:0030127">
    <property type="term" value="C:COPII vesicle coat"/>
    <property type="evidence" value="ECO:0007669"/>
    <property type="project" value="InterPro"/>
</dbReference>
<dbReference type="Proteomes" id="UP000694925">
    <property type="component" value="Unplaced"/>
</dbReference>
<dbReference type="Pfam" id="PF15749">
    <property type="entry name" value="MRNIP"/>
    <property type="match status" value="1"/>
</dbReference>
<sequence length="114" mass="13161">MNILRCSSCKMFQSHIVKKAKKWQCKMCNFKQAFSQIRGARFSRDAMINEGTVTRITTGTEISRLCIYRFFRIFRSNQHDGSSRTVVQPYGRSCLQKDRSHKFDGRKLNSAAGA</sequence>
<dbReference type="InterPro" id="IPR049472">
    <property type="entry name" value="MRNIP_N"/>
</dbReference>
<name>A0AAJ7RXW0_9HYME</name>
<evidence type="ECO:0000313" key="3">
    <source>
        <dbReference type="RefSeq" id="XP_026667679.1"/>
    </source>
</evidence>
<keyword evidence="2" id="KW-1185">Reference proteome</keyword>
<accession>A0AAJ7RXW0</accession>
<organism evidence="2 3">
    <name type="scientific">Ceratina calcarata</name>
    <dbReference type="NCBI Taxonomy" id="156304"/>
    <lineage>
        <taxon>Eukaryota</taxon>
        <taxon>Metazoa</taxon>
        <taxon>Ecdysozoa</taxon>
        <taxon>Arthropoda</taxon>
        <taxon>Hexapoda</taxon>
        <taxon>Insecta</taxon>
        <taxon>Pterygota</taxon>
        <taxon>Neoptera</taxon>
        <taxon>Endopterygota</taxon>
        <taxon>Hymenoptera</taxon>
        <taxon>Apocrita</taxon>
        <taxon>Aculeata</taxon>
        <taxon>Apoidea</taxon>
        <taxon>Anthophila</taxon>
        <taxon>Apidae</taxon>
        <taxon>Ceratina</taxon>
        <taxon>Zadontomerus</taxon>
    </lineage>
</organism>
<evidence type="ECO:0000259" key="1">
    <source>
        <dbReference type="Pfam" id="PF15749"/>
    </source>
</evidence>
<dbReference type="RefSeq" id="XP_026667679.1">
    <property type="nucleotide sequence ID" value="XM_026811878.1"/>
</dbReference>